<reference evidence="3" key="1">
    <citation type="submission" date="2020-05" db="EMBL/GenBank/DDBJ databases">
        <title>Frigoriglobus tundricola gen. nov., sp. nov., a psychrotolerant cellulolytic planctomycete of the family Gemmataceae with two divergent copies of 16S rRNA gene.</title>
        <authorList>
            <person name="Kulichevskaya I.S."/>
            <person name="Ivanova A.A."/>
            <person name="Naumoff D.G."/>
            <person name="Beletsky A.V."/>
            <person name="Rijpstra W.I.C."/>
            <person name="Sinninghe Damste J.S."/>
            <person name="Mardanov A.V."/>
            <person name="Ravin N.V."/>
            <person name="Dedysh S.N."/>
        </authorList>
    </citation>
    <scope>NUCLEOTIDE SEQUENCE [LARGE SCALE GENOMIC DNA]</scope>
    <source>
        <strain evidence="3">PL17</strain>
    </source>
</reference>
<evidence type="ECO:0000256" key="1">
    <source>
        <dbReference type="SAM" id="SignalP"/>
    </source>
</evidence>
<dbReference type="KEGG" id="ftj:FTUN_3510"/>
<dbReference type="AlphaFoldDB" id="A0A6M5YRH4"/>
<dbReference type="RefSeq" id="WP_171471627.1">
    <property type="nucleotide sequence ID" value="NZ_CP053452.2"/>
</dbReference>
<gene>
    <name evidence="2" type="ORF">FTUN_3510</name>
</gene>
<dbReference type="EMBL" id="CP053452">
    <property type="protein sequence ID" value="QJW95956.1"/>
    <property type="molecule type" value="Genomic_DNA"/>
</dbReference>
<feature type="chain" id="PRO_5026712266" evidence="1">
    <location>
        <begin position="32"/>
        <end position="182"/>
    </location>
</feature>
<evidence type="ECO:0000313" key="2">
    <source>
        <dbReference type="EMBL" id="QJW95956.1"/>
    </source>
</evidence>
<organism evidence="2 3">
    <name type="scientific">Frigoriglobus tundricola</name>
    <dbReference type="NCBI Taxonomy" id="2774151"/>
    <lineage>
        <taxon>Bacteria</taxon>
        <taxon>Pseudomonadati</taxon>
        <taxon>Planctomycetota</taxon>
        <taxon>Planctomycetia</taxon>
        <taxon>Gemmatales</taxon>
        <taxon>Gemmataceae</taxon>
        <taxon>Frigoriglobus</taxon>
    </lineage>
</organism>
<accession>A0A6M5YRH4</accession>
<protein>
    <submittedName>
        <fullName evidence="2">Uncharacterized protein</fullName>
    </submittedName>
</protein>
<name>A0A6M5YRH4_9BACT</name>
<feature type="signal peptide" evidence="1">
    <location>
        <begin position="1"/>
        <end position="31"/>
    </location>
</feature>
<evidence type="ECO:0000313" key="3">
    <source>
        <dbReference type="Proteomes" id="UP000503447"/>
    </source>
</evidence>
<dbReference type="Proteomes" id="UP000503447">
    <property type="component" value="Chromosome"/>
</dbReference>
<proteinExistence type="predicted"/>
<sequence>MANLLCRMWAPGFAMIAALAGALAAVPEASAGDTAVSITPPQSMHQLVRMPESDLRALFAASPAAPEPRGFVPGRAIKSPGSRLTVPYSRGTRLVWQGKIFSEGKMVNRVFGVGKAIPADVYLGESRADGQPALIFDYSHSKLWPEVRDEVREVAPGLYLGIMYKGKSAPEEKMFFALDARK</sequence>
<keyword evidence="1" id="KW-0732">Signal</keyword>
<keyword evidence="3" id="KW-1185">Reference proteome</keyword>